<reference evidence="2" key="1">
    <citation type="submission" date="2025-08" db="UniProtKB">
        <authorList>
            <consortium name="Ensembl"/>
        </authorList>
    </citation>
    <scope>IDENTIFICATION</scope>
</reference>
<proteinExistence type="predicted"/>
<dbReference type="AlphaFoldDB" id="A0A673URD3"/>
<evidence type="ECO:0000313" key="2">
    <source>
        <dbReference type="Ensembl" id="ENSSSUP00005023730.1"/>
    </source>
</evidence>
<comment type="subcellular location">
    <subcellularLocation>
        <location evidence="1">Virion</location>
    </subcellularLocation>
</comment>
<protein>
    <submittedName>
        <fullName evidence="2">Uncharacterized protein</fullName>
    </submittedName>
</protein>
<dbReference type="Ensembl" id="ENSSSUT00005027181.1">
    <property type="protein sequence ID" value="ENSSSUP00005023730.1"/>
    <property type="gene ID" value="ENSSSUG00005015489.1"/>
</dbReference>
<sequence length="479" mass="54522">MPSRVFWEPLFSYSSSGPGSWWATIPPPRPYSLRNSTLTCSESSSDVPKGILDLLYWKVIRLFGYQIVWSDMSPRRRHWTRPQTTSRRNTRELSREMRRIDLDNHQWRAAPSHNTASLSIDSERDPLPNWRHIQRLTAEAEGLLAQQQMPREPVFLVLAALTLLAFQVNPAYAINYWALFPNPPNFYPVTWHEDPIKVYTNASSILGGPSIPDTKVFVTALNKNFTYTGISSSLPICFTFPMDGPFSIPSPNCVSTQFSVAIHDGVSLGSSAQTLKRRALTAVFPGSNVSVVRAYPFESVQDISKYYVHPSVYPDCKPFVTYIVSNSIRDSCPLWVECMFNSTRPVLLKENNNSSVQDWSLFDPLSDYRNYYLGKYGWSESFMPSPILINCVSTQGFIVPILVSQQNHSIKFHSHIWKLLFATCKATYQFSSEKIQFYNFIGCVTSPFALLMTKNPTSLQIKKQSNTYSINCKECILSN</sequence>
<reference evidence="2" key="2">
    <citation type="submission" date="2025-09" db="UniProtKB">
        <authorList>
            <consortium name="Ensembl"/>
        </authorList>
    </citation>
    <scope>IDENTIFICATION</scope>
</reference>
<name>A0A673URD3_SURSU</name>
<accession>A0A673URD3</accession>
<evidence type="ECO:0000313" key="3">
    <source>
        <dbReference type="Proteomes" id="UP000472268"/>
    </source>
</evidence>
<dbReference type="Proteomes" id="UP000472268">
    <property type="component" value="Unplaced"/>
</dbReference>
<organism evidence="2 3">
    <name type="scientific">Suricata suricatta</name>
    <name type="common">Meerkat</name>
    <dbReference type="NCBI Taxonomy" id="37032"/>
    <lineage>
        <taxon>Eukaryota</taxon>
        <taxon>Metazoa</taxon>
        <taxon>Chordata</taxon>
        <taxon>Craniata</taxon>
        <taxon>Vertebrata</taxon>
        <taxon>Euteleostomi</taxon>
        <taxon>Mammalia</taxon>
        <taxon>Eutheria</taxon>
        <taxon>Laurasiatheria</taxon>
        <taxon>Carnivora</taxon>
        <taxon>Feliformia</taxon>
        <taxon>Herpestidae</taxon>
        <taxon>Suricata</taxon>
    </lineage>
</organism>
<keyword evidence="3" id="KW-1185">Reference proteome</keyword>
<dbReference type="InterPro" id="IPR051255">
    <property type="entry name" value="Retroviral_env_glycoprotein"/>
</dbReference>
<evidence type="ECO:0000256" key="1">
    <source>
        <dbReference type="ARBA" id="ARBA00004328"/>
    </source>
</evidence>
<dbReference type="PANTHER" id="PTHR34313">
    <property type="entry name" value="ENDOGENOUS RETROVIRUS GROUP K MEMBER 113 ENV POLYPROTEIN-RELATED"/>
    <property type="match status" value="1"/>
</dbReference>
<dbReference type="PANTHER" id="PTHR34313:SF2">
    <property type="entry name" value="ENDOGENOUS RETROVIRUS GROUP K MEMBER 21 ENV POLYPROTEIN-LIKE"/>
    <property type="match status" value="1"/>
</dbReference>